<dbReference type="Proteomes" id="UP000676428">
    <property type="component" value="Chromosome"/>
</dbReference>
<reference evidence="1 2" key="1">
    <citation type="journal article" date="2012" name="Int. J. Syst. Evol. Microbiol.">
        <title>Shewanella dokdonensis sp. nov., isolated from seawater.</title>
        <authorList>
            <person name="Sung H.R."/>
            <person name="Yoon J.H."/>
            <person name="Ghim S.Y."/>
        </authorList>
    </citation>
    <scope>NUCLEOTIDE SEQUENCE [LARGE SCALE GENOMIC DNA]</scope>
    <source>
        <strain evidence="1 2">DSM 23626</strain>
    </source>
</reference>
<sequence length="119" mass="13040">MANHQTQIDRAWQLLAPALGSDLRIIQREVKQGLAQLISWGDGEFYTVLRGETAATGNELVIVGGAGKNAAKWTALIHQQARAQGFKTVRLHTLKPDAMLRLGKGLGYHKAETILRAEL</sequence>
<dbReference type="RefSeq" id="WP_213681732.1">
    <property type="nucleotide sequence ID" value="NZ_CP074572.1"/>
</dbReference>
<proteinExistence type="predicted"/>
<protein>
    <submittedName>
        <fullName evidence="1">Uncharacterized protein</fullName>
    </submittedName>
</protein>
<gene>
    <name evidence="1" type="ORF">KHX94_18665</name>
</gene>
<name>A0ABX8DFT0_9GAMM</name>
<accession>A0ABX8DFT0</accession>
<evidence type="ECO:0000313" key="1">
    <source>
        <dbReference type="EMBL" id="QVK23091.1"/>
    </source>
</evidence>
<organism evidence="1 2">
    <name type="scientific">Shewanella dokdonensis</name>
    <dbReference type="NCBI Taxonomy" id="712036"/>
    <lineage>
        <taxon>Bacteria</taxon>
        <taxon>Pseudomonadati</taxon>
        <taxon>Pseudomonadota</taxon>
        <taxon>Gammaproteobacteria</taxon>
        <taxon>Alteromonadales</taxon>
        <taxon>Shewanellaceae</taxon>
        <taxon>Shewanella</taxon>
    </lineage>
</organism>
<evidence type="ECO:0000313" key="2">
    <source>
        <dbReference type="Proteomes" id="UP000676428"/>
    </source>
</evidence>
<dbReference type="EMBL" id="CP074572">
    <property type="protein sequence ID" value="QVK23091.1"/>
    <property type="molecule type" value="Genomic_DNA"/>
</dbReference>
<keyword evidence="2" id="KW-1185">Reference proteome</keyword>